<feature type="compositionally biased region" description="Polar residues" evidence="4">
    <location>
        <begin position="364"/>
        <end position="385"/>
    </location>
</feature>
<dbReference type="Pfam" id="PF00801">
    <property type="entry name" value="PKD"/>
    <property type="match status" value="1"/>
</dbReference>
<feature type="domain" description="PKD" evidence="7">
    <location>
        <begin position="290"/>
        <end position="323"/>
    </location>
</feature>
<comment type="caution">
    <text evidence="8">The sequence shown here is derived from an EMBL/GenBank/DDBJ whole genome shotgun (WGS) entry which is preliminary data.</text>
</comment>
<feature type="transmembrane region" description="Helical" evidence="5">
    <location>
        <begin position="554"/>
        <end position="574"/>
    </location>
</feature>
<dbReference type="Proteomes" id="UP000677803">
    <property type="component" value="Unassembled WGS sequence"/>
</dbReference>
<evidence type="ECO:0000256" key="3">
    <source>
        <dbReference type="ARBA" id="ARBA00025776"/>
    </source>
</evidence>
<evidence type="ECO:0000256" key="4">
    <source>
        <dbReference type="SAM" id="MobiDB-lite"/>
    </source>
</evidence>
<dbReference type="GO" id="GO:0005178">
    <property type="term" value="F:integrin binding"/>
    <property type="evidence" value="ECO:0007669"/>
    <property type="project" value="TreeGrafter"/>
</dbReference>
<comment type="similarity">
    <text evidence="3">Belongs to the PMEL/NMB family.</text>
</comment>
<dbReference type="CDD" id="cd00146">
    <property type="entry name" value="PKD"/>
    <property type="match status" value="1"/>
</dbReference>
<dbReference type="InterPro" id="IPR000601">
    <property type="entry name" value="PKD_dom"/>
</dbReference>
<dbReference type="SUPFAM" id="SSF49299">
    <property type="entry name" value="PKD domain"/>
    <property type="match status" value="1"/>
</dbReference>
<reference evidence="8" key="1">
    <citation type="submission" date="2021-05" db="EMBL/GenBank/DDBJ databases">
        <authorList>
            <person name="Tigano A."/>
        </authorList>
    </citation>
    <scope>NUCLEOTIDE SEQUENCE</scope>
</reference>
<dbReference type="Gene3D" id="2.60.40.10">
    <property type="entry name" value="Immunoglobulins"/>
    <property type="match status" value="1"/>
</dbReference>
<dbReference type="AlphaFoldDB" id="A0A8S4AM10"/>
<dbReference type="PANTHER" id="PTHR11861:SF11">
    <property type="entry name" value="TRANSMEMBRANE GLYCOPROTEIN NMB"/>
    <property type="match status" value="1"/>
</dbReference>
<organism evidence="8 9">
    <name type="scientific">Menidia menidia</name>
    <name type="common">Atlantic silverside</name>
    <dbReference type="NCBI Taxonomy" id="238744"/>
    <lineage>
        <taxon>Eukaryota</taxon>
        <taxon>Metazoa</taxon>
        <taxon>Chordata</taxon>
        <taxon>Craniata</taxon>
        <taxon>Vertebrata</taxon>
        <taxon>Euteleostomi</taxon>
        <taxon>Actinopterygii</taxon>
        <taxon>Neopterygii</taxon>
        <taxon>Teleostei</taxon>
        <taxon>Neoteleostei</taxon>
        <taxon>Acanthomorphata</taxon>
        <taxon>Ovalentaria</taxon>
        <taxon>Atherinomorphae</taxon>
        <taxon>Atheriniformes</taxon>
        <taxon>Atherinopsidae</taxon>
        <taxon>Menidiinae</taxon>
        <taxon>Menidia</taxon>
    </lineage>
</organism>
<dbReference type="FunFam" id="2.60.40.10:FF:003012">
    <property type="entry name" value="Glycoprotein (transmembrane) nmb"/>
    <property type="match status" value="1"/>
</dbReference>
<dbReference type="GO" id="GO:0007155">
    <property type="term" value="P:cell adhesion"/>
    <property type="evidence" value="ECO:0007669"/>
    <property type="project" value="TreeGrafter"/>
</dbReference>
<keyword evidence="5" id="KW-0472">Membrane</keyword>
<evidence type="ECO:0000256" key="6">
    <source>
        <dbReference type="SAM" id="SignalP"/>
    </source>
</evidence>
<dbReference type="PANTHER" id="PTHR11861">
    <property type="entry name" value="MELANOCYTE PROTEIN PMEL 17-RELATED"/>
    <property type="match status" value="1"/>
</dbReference>
<keyword evidence="9" id="KW-1185">Reference proteome</keyword>
<keyword evidence="2" id="KW-0325">Glycoprotein</keyword>
<dbReference type="InterPro" id="IPR013783">
    <property type="entry name" value="Ig-like_fold"/>
</dbReference>
<proteinExistence type="inferred from homology"/>
<feature type="chain" id="PRO_5035772658" evidence="6">
    <location>
        <begin position="22"/>
        <end position="625"/>
    </location>
</feature>
<dbReference type="Pfam" id="PF20433">
    <property type="entry name" value="PKAT_KLD"/>
    <property type="match status" value="1"/>
</dbReference>
<dbReference type="PROSITE" id="PS50093">
    <property type="entry name" value="PKD"/>
    <property type="match status" value="1"/>
</dbReference>
<evidence type="ECO:0000256" key="5">
    <source>
        <dbReference type="SAM" id="Phobius"/>
    </source>
</evidence>
<protein>
    <submittedName>
        <fullName evidence="8">(Atlantic silverside) hypothetical protein</fullName>
    </submittedName>
</protein>
<keyword evidence="5" id="KW-1133">Transmembrane helix</keyword>
<accession>A0A8S4AM10</accession>
<dbReference type="EMBL" id="CAJRST010005557">
    <property type="protein sequence ID" value="CAG5890880.1"/>
    <property type="molecule type" value="Genomic_DNA"/>
</dbReference>
<evidence type="ECO:0000313" key="8">
    <source>
        <dbReference type="EMBL" id="CAG5890880.1"/>
    </source>
</evidence>
<feature type="region of interest" description="Disordered" evidence="4">
    <location>
        <begin position="333"/>
        <end position="411"/>
    </location>
</feature>
<dbReference type="GO" id="GO:0005886">
    <property type="term" value="C:plasma membrane"/>
    <property type="evidence" value="ECO:0007669"/>
    <property type="project" value="TreeGrafter"/>
</dbReference>
<dbReference type="InterPro" id="IPR059017">
    <property type="entry name" value="PMEL_NMB_N"/>
</dbReference>
<sequence length="625" mass="68773">MEVLRCVFLLAAACFLDRADGRKTYADMFPHKHSMVGKFPFPIPPIPGWDPDTNPWDDYLYPPFGPKPGQLMRHRGKPKVRLNSDSPALNGSCISFTAKLEYPPCQKEDANGDLVWDEHCEDGMELEASANGQVRSGYVYNWTSWLDDYGFGKCTDTAKCNVFPDGKPFPQSNDWRRKSYVYVWHAMGQYFETCDGSSSSLTINTTSIPLGGEVMEVMVYRKRERRKYSPLTTDNTVFFVTDKIPLAVNISQKSAVNQSANVFFRGEDVVFKVQLHDPSGYLKSAAAIDYIWDFRDGNQVVTHREVTTHAYGTLGTMSVKLVVEAAFPVECPPASATPTPRGPTSAPHTEAPTAPPVTHAVTTRMETTAVSVSTRRPLPSSSAAPTTAGLPSTEPLPPTEPPPTSLPLLRARRPNGNECFRYSYGTFTGNITIIEPKKPLNGQQPDSRIVDVSAARVTNTDVSFRVKCLGSIPTSACTIVSDPSCTHVHNIMCDDVPPLSECEVHLRRSFLEPGTYCVNITLENSSSMALASTTITINKSQDAPAPKTSNSTGVVLSSSVILLAIFAFIAYLVYKRHKVYRPIRRSLAENACTNSGAPGPMVRLKEALFPSSEESRHLLTQRCPL</sequence>
<keyword evidence="5" id="KW-0812">Transmembrane</keyword>
<evidence type="ECO:0000256" key="2">
    <source>
        <dbReference type="ARBA" id="ARBA00023180"/>
    </source>
</evidence>
<evidence type="ECO:0000259" key="7">
    <source>
        <dbReference type="PROSITE" id="PS50093"/>
    </source>
</evidence>
<dbReference type="Pfam" id="PF26141">
    <property type="entry name" value="PMEL_NMB_N"/>
    <property type="match status" value="1"/>
</dbReference>
<gene>
    <name evidence="8" type="ORF">MMEN_LOCUS6295</name>
</gene>
<feature type="compositionally biased region" description="Low complexity" evidence="4">
    <location>
        <begin position="343"/>
        <end position="363"/>
    </location>
</feature>
<evidence type="ECO:0000313" key="9">
    <source>
        <dbReference type="Proteomes" id="UP000677803"/>
    </source>
</evidence>
<dbReference type="InterPro" id="IPR046846">
    <property type="entry name" value="PKAT_KLD"/>
</dbReference>
<dbReference type="OrthoDB" id="9940970at2759"/>
<feature type="compositionally biased region" description="Pro residues" evidence="4">
    <location>
        <begin position="394"/>
        <end position="405"/>
    </location>
</feature>
<evidence type="ECO:0000256" key="1">
    <source>
        <dbReference type="ARBA" id="ARBA00022729"/>
    </source>
</evidence>
<dbReference type="InterPro" id="IPR035986">
    <property type="entry name" value="PKD_dom_sf"/>
</dbReference>
<name>A0A8S4AM10_9TELE</name>
<feature type="signal peptide" evidence="6">
    <location>
        <begin position="1"/>
        <end position="21"/>
    </location>
</feature>
<dbReference type="InterPro" id="IPR045219">
    <property type="entry name" value="PKAT"/>
</dbReference>
<keyword evidence="1 6" id="KW-0732">Signal</keyword>